<comment type="caution">
    <text evidence="1">The sequence shown here is derived from an EMBL/GenBank/DDBJ whole genome shotgun (WGS) entry which is preliminary data.</text>
</comment>
<dbReference type="Proteomes" id="UP000663836">
    <property type="component" value="Unassembled WGS sequence"/>
</dbReference>
<evidence type="ECO:0000313" key="1">
    <source>
        <dbReference type="EMBL" id="CAF1442388.1"/>
    </source>
</evidence>
<sequence length="147" mass="16592">MNRNDGKAFSIGPIRRLIEVFNRLTNVIRDEYNNPLLISELTRTLFEDFIKQIECPRFLAADSTDGSKSEGGSLYKIGQTVAKNISSLFQYLHTSITQRIISLFNALSPKHSKLLDLIQQQFRLEHTASSSSSTTTITNNILNNSIK</sequence>
<evidence type="ECO:0000313" key="2">
    <source>
        <dbReference type="EMBL" id="CAF4045055.1"/>
    </source>
</evidence>
<dbReference type="AlphaFoldDB" id="A0A815NU56"/>
<name>A0A815NU56_9BILA</name>
<proteinExistence type="predicted"/>
<accession>A0A815NU56</accession>
<dbReference type="EMBL" id="CAJOBD010005869">
    <property type="protein sequence ID" value="CAF4045055.1"/>
    <property type="molecule type" value="Genomic_DNA"/>
</dbReference>
<gene>
    <name evidence="2" type="ORF">JBS370_LOCUS28719</name>
    <name evidence="1" type="ORF">ZHD862_LOCUS34878</name>
</gene>
<dbReference type="Proteomes" id="UP000663864">
    <property type="component" value="Unassembled WGS sequence"/>
</dbReference>
<reference evidence="1" key="1">
    <citation type="submission" date="2021-02" db="EMBL/GenBank/DDBJ databases">
        <authorList>
            <person name="Nowell W R."/>
        </authorList>
    </citation>
    <scope>NUCLEOTIDE SEQUENCE</scope>
</reference>
<organism evidence="1 3">
    <name type="scientific">Rotaria sordida</name>
    <dbReference type="NCBI Taxonomy" id="392033"/>
    <lineage>
        <taxon>Eukaryota</taxon>
        <taxon>Metazoa</taxon>
        <taxon>Spiralia</taxon>
        <taxon>Gnathifera</taxon>
        <taxon>Rotifera</taxon>
        <taxon>Eurotatoria</taxon>
        <taxon>Bdelloidea</taxon>
        <taxon>Philodinida</taxon>
        <taxon>Philodinidae</taxon>
        <taxon>Rotaria</taxon>
    </lineage>
</organism>
<dbReference type="EMBL" id="CAJNOT010004706">
    <property type="protein sequence ID" value="CAF1442388.1"/>
    <property type="molecule type" value="Genomic_DNA"/>
</dbReference>
<protein>
    <submittedName>
        <fullName evidence="1">Uncharacterized protein</fullName>
    </submittedName>
</protein>
<evidence type="ECO:0000313" key="3">
    <source>
        <dbReference type="Proteomes" id="UP000663864"/>
    </source>
</evidence>